<dbReference type="Proteomes" id="UP001180020">
    <property type="component" value="Unassembled WGS sequence"/>
</dbReference>
<sequence>MSPPSITHSLFLIIIATLSIFIGGAQSRPCKTLFISYTATVSSTSSSSLTISGVSSDPSDPRPPSFLAVYSVVRPFRPSRPMLIRRPQIARSDEALPASSAIVTSSSLRERTRDILSVVVALLFGAGCGALTSATIYLAWSLLAHNRYDNADFSDEDDEIESPKKMGYLQIPTETAAAAKEGYEGK</sequence>
<evidence type="ECO:0000256" key="1">
    <source>
        <dbReference type="SAM" id="Phobius"/>
    </source>
</evidence>
<reference evidence="2" key="1">
    <citation type="journal article" date="2023" name="Nat. Commun.">
        <title>Diploid and tetraploid genomes of Acorus and the evolution of monocots.</title>
        <authorList>
            <person name="Ma L."/>
            <person name="Liu K.W."/>
            <person name="Li Z."/>
            <person name="Hsiao Y.Y."/>
            <person name="Qi Y."/>
            <person name="Fu T."/>
            <person name="Tang G.D."/>
            <person name="Zhang D."/>
            <person name="Sun W.H."/>
            <person name="Liu D.K."/>
            <person name="Li Y."/>
            <person name="Chen G.Z."/>
            <person name="Liu X.D."/>
            <person name="Liao X.Y."/>
            <person name="Jiang Y.T."/>
            <person name="Yu X."/>
            <person name="Hao Y."/>
            <person name="Huang J."/>
            <person name="Zhao X.W."/>
            <person name="Ke S."/>
            <person name="Chen Y.Y."/>
            <person name="Wu W.L."/>
            <person name="Hsu J.L."/>
            <person name="Lin Y.F."/>
            <person name="Huang M.D."/>
            <person name="Li C.Y."/>
            <person name="Huang L."/>
            <person name="Wang Z.W."/>
            <person name="Zhao X."/>
            <person name="Zhong W.Y."/>
            <person name="Peng D.H."/>
            <person name="Ahmad S."/>
            <person name="Lan S."/>
            <person name="Zhang J.S."/>
            <person name="Tsai W.C."/>
            <person name="Van de Peer Y."/>
            <person name="Liu Z.J."/>
        </authorList>
    </citation>
    <scope>NUCLEOTIDE SEQUENCE</scope>
    <source>
        <strain evidence="2">CP</strain>
    </source>
</reference>
<proteinExistence type="predicted"/>
<evidence type="ECO:0008006" key="4">
    <source>
        <dbReference type="Google" id="ProtNLM"/>
    </source>
</evidence>
<keyword evidence="1" id="KW-0472">Membrane</keyword>
<accession>A0AAV9FGL1</accession>
<reference evidence="2" key="2">
    <citation type="submission" date="2023-06" db="EMBL/GenBank/DDBJ databases">
        <authorList>
            <person name="Ma L."/>
            <person name="Liu K.-W."/>
            <person name="Li Z."/>
            <person name="Hsiao Y.-Y."/>
            <person name="Qi Y."/>
            <person name="Fu T."/>
            <person name="Tang G."/>
            <person name="Zhang D."/>
            <person name="Sun W.-H."/>
            <person name="Liu D.-K."/>
            <person name="Li Y."/>
            <person name="Chen G.-Z."/>
            <person name="Liu X.-D."/>
            <person name="Liao X.-Y."/>
            <person name="Jiang Y.-T."/>
            <person name="Yu X."/>
            <person name="Hao Y."/>
            <person name="Huang J."/>
            <person name="Zhao X.-W."/>
            <person name="Ke S."/>
            <person name="Chen Y.-Y."/>
            <person name="Wu W.-L."/>
            <person name="Hsu J.-L."/>
            <person name="Lin Y.-F."/>
            <person name="Huang M.-D."/>
            <person name="Li C.-Y."/>
            <person name="Huang L."/>
            <person name="Wang Z.-W."/>
            <person name="Zhao X."/>
            <person name="Zhong W.-Y."/>
            <person name="Peng D.-H."/>
            <person name="Ahmad S."/>
            <person name="Lan S."/>
            <person name="Zhang J.-S."/>
            <person name="Tsai W.-C."/>
            <person name="Van De Peer Y."/>
            <person name="Liu Z.-J."/>
        </authorList>
    </citation>
    <scope>NUCLEOTIDE SEQUENCE</scope>
    <source>
        <strain evidence="2">CP</strain>
        <tissue evidence="2">Leaves</tissue>
    </source>
</reference>
<keyword evidence="1" id="KW-0812">Transmembrane</keyword>
<keyword evidence="1" id="KW-1133">Transmembrane helix</keyword>
<keyword evidence="3" id="KW-1185">Reference proteome</keyword>
<feature type="transmembrane region" description="Helical" evidence="1">
    <location>
        <begin position="115"/>
        <end position="140"/>
    </location>
</feature>
<comment type="caution">
    <text evidence="2">The sequence shown here is derived from an EMBL/GenBank/DDBJ whole genome shotgun (WGS) entry which is preliminary data.</text>
</comment>
<gene>
    <name evidence="2" type="ORF">QJS10_CPA01g00138</name>
</gene>
<dbReference type="PANTHER" id="PTHR35107">
    <property type="entry name" value="EXPRESSED PROTEIN"/>
    <property type="match status" value="1"/>
</dbReference>
<evidence type="ECO:0000313" key="2">
    <source>
        <dbReference type="EMBL" id="KAK1324572.1"/>
    </source>
</evidence>
<protein>
    <recommendedName>
        <fullName evidence="4">Transmembrane protein</fullName>
    </recommendedName>
</protein>
<dbReference type="AlphaFoldDB" id="A0AAV9FGL1"/>
<feature type="transmembrane region" description="Helical" evidence="1">
    <location>
        <begin position="6"/>
        <end position="25"/>
    </location>
</feature>
<dbReference type="EMBL" id="JAUJYO010000001">
    <property type="protein sequence ID" value="KAK1324572.1"/>
    <property type="molecule type" value="Genomic_DNA"/>
</dbReference>
<organism evidence="2 3">
    <name type="scientific">Acorus calamus</name>
    <name type="common">Sweet flag</name>
    <dbReference type="NCBI Taxonomy" id="4465"/>
    <lineage>
        <taxon>Eukaryota</taxon>
        <taxon>Viridiplantae</taxon>
        <taxon>Streptophyta</taxon>
        <taxon>Embryophyta</taxon>
        <taxon>Tracheophyta</taxon>
        <taxon>Spermatophyta</taxon>
        <taxon>Magnoliopsida</taxon>
        <taxon>Liliopsida</taxon>
        <taxon>Acoraceae</taxon>
        <taxon>Acorus</taxon>
    </lineage>
</organism>
<name>A0AAV9FGL1_ACOCL</name>
<evidence type="ECO:0000313" key="3">
    <source>
        <dbReference type="Proteomes" id="UP001180020"/>
    </source>
</evidence>
<dbReference type="PANTHER" id="PTHR35107:SF2">
    <property type="entry name" value="EXPRESSED PROTEIN"/>
    <property type="match status" value="1"/>
</dbReference>